<dbReference type="OrthoDB" id="9795007at2"/>
<dbReference type="PANTHER" id="PTHR47829:SF3">
    <property type="entry name" value="AMINOGLYCOSIDE PHOSPHOTRANSFERASE DOMAIN-CONTAINING PROTEIN"/>
    <property type="match status" value="1"/>
</dbReference>
<dbReference type="Pfam" id="PF00702">
    <property type="entry name" value="Hydrolase"/>
    <property type="match status" value="1"/>
</dbReference>
<dbReference type="STRING" id="479433.Caci_7621"/>
<dbReference type="InterPro" id="IPR023198">
    <property type="entry name" value="PGP-like_dom2"/>
</dbReference>
<evidence type="ECO:0000313" key="1">
    <source>
        <dbReference type="EMBL" id="ACU76445.1"/>
    </source>
</evidence>
<dbReference type="HOGENOM" id="CLU_045011_9_4_11"/>
<organism evidence="1 2">
    <name type="scientific">Catenulispora acidiphila (strain DSM 44928 / JCM 14897 / NBRC 102108 / NRRL B-24433 / ID139908)</name>
    <dbReference type="NCBI Taxonomy" id="479433"/>
    <lineage>
        <taxon>Bacteria</taxon>
        <taxon>Bacillati</taxon>
        <taxon>Actinomycetota</taxon>
        <taxon>Actinomycetes</taxon>
        <taxon>Catenulisporales</taxon>
        <taxon>Catenulisporaceae</taxon>
        <taxon>Catenulispora</taxon>
    </lineage>
</organism>
<dbReference type="eggNOG" id="COG1011">
    <property type="taxonomic scope" value="Bacteria"/>
</dbReference>
<dbReference type="Proteomes" id="UP000000851">
    <property type="component" value="Chromosome"/>
</dbReference>
<name>C7QCI2_CATAD</name>
<dbReference type="RefSeq" id="WP_015796170.1">
    <property type="nucleotide sequence ID" value="NC_013131.1"/>
</dbReference>
<sequence>MPIRAIVLDIGGVLEHTPDLGTAARWEPEFGAGWANRVEAVFQAGELGHITLEEVHERSVAALGVPADRFAAYMADVWVEYLGTYNAEMADYWRARRAEGYATAIISNSFVGAREREEEAYRFSELTDLIVYSHEVGMQKPDPGIYELCLERLGIPAEETVFVDDLEANCAAARALGMSAILFQDTAQVIRELDELLLKT</sequence>
<dbReference type="EMBL" id="CP001700">
    <property type="protein sequence ID" value="ACU76445.1"/>
    <property type="molecule type" value="Genomic_DNA"/>
</dbReference>
<accession>C7QCI2</accession>
<reference evidence="1 2" key="1">
    <citation type="journal article" date="2009" name="Stand. Genomic Sci.">
        <title>Complete genome sequence of Catenulispora acidiphila type strain (ID 139908).</title>
        <authorList>
            <person name="Copeland A."/>
            <person name="Lapidus A."/>
            <person name="Glavina Del Rio T."/>
            <person name="Nolan M."/>
            <person name="Lucas S."/>
            <person name="Chen F."/>
            <person name="Tice H."/>
            <person name="Cheng J.F."/>
            <person name="Bruce D."/>
            <person name="Goodwin L."/>
            <person name="Pitluck S."/>
            <person name="Mikhailova N."/>
            <person name="Pati A."/>
            <person name="Ivanova N."/>
            <person name="Mavromatis K."/>
            <person name="Chen A."/>
            <person name="Palaniappan K."/>
            <person name="Chain P."/>
            <person name="Land M."/>
            <person name="Hauser L."/>
            <person name="Chang Y.J."/>
            <person name="Jeffries C.D."/>
            <person name="Chertkov O."/>
            <person name="Brettin T."/>
            <person name="Detter J.C."/>
            <person name="Han C."/>
            <person name="Ali Z."/>
            <person name="Tindall B.J."/>
            <person name="Goker M."/>
            <person name="Bristow J."/>
            <person name="Eisen J.A."/>
            <person name="Markowitz V."/>
            <person name="Hugenholtz P."/>
            <person name="Kyrpides N.C."/>
            <person name="Klenk H.P."/>
        </authorList>
    </citation>
    <scope>NUCLEOTIDE SEQUENCE [LARGE SCALE GENOMIC DNA]</scope>
    <source>
        <strain evidence="2">DSM 44928 / JCM 14897 / NBRC 102108 / NRRL B-24433 / ID139908</strain>
    </source>
</reference>
<dbReference type="PRINTS" id="PR00413">
    <property type="entry name" value="HADHALOGNASE"/>
</dbReference>
<proteinExistence type="predicted"/>
<dbReference type="SFLD" id="SFLDS00003">
    <property type="entry name" value="Haloacid_Dehalogenase"/>
    <property type="match status" value="1"/>
</dbReference>
<dbReference type="KEGG" id="cai:Caci_7621"/>
<dbReference type="CDD" id="cd02603">
    <property type="entry name" value="HAD_sEH-N_like"/>
    <property type="match status" value="1"/>
</dbReference>
<dbReference type="GO" id="GO:0016787">
    <property type="term" value="F:hydrolase activity"/>
    <property type="evidence" value="ECO:0007669"/>
    <property type="project" value="UniProtKB-KW"/>
</dbReference>
<dbReference type="Gene3D" id="3.40.50.1000">
    <property type="entry name" value="HAD superfamily/HAD-like"/>
    <property type="match status" value="1"/>
</dbReference>
<dbReference type="InParanoid" id="C7QCI2"/>
<dbReference type="InterPro" id="IPR006439">
    <property type="entry name" value="HAD-SF_hydro_IA"/>
</dbReference>
<protein>
    <submittedName>
        <fullName evidence="1">HAD-superfamily hydrolase, subfamily IA, variant 3</fullName>
    </submittedName>
</protein>
<dbReference type="AlphaFoldDB" id="C7QCI2"/>
<keyword evidence="2" id="KW-1185">Reference proteome</keyword>
<dbReference type="NCBIfam" id="TIGR01549">
    <property type="entry name" value="HAD-SF-IA-v1"/>
    <property type="match status" value="1"/>
</dbReference>
<dbReference type="SFLD" id="SFLDG01129">
    <property type="entry name" value="C1.5:_HAD__Beta-PGM__Phosphata"/>
    <property type="match status" value="1"/>
</dbReference>
<gene>
    <name evidence="1" type="ordered locus">Caci_7621</name>
</gene>
<dbReference type="InterPro" id="IPR023214">
    <property type="entry name" value="HAD_sf"/>
</dbReference>
<dbReference type="Gene3D" id="1.10.150.240">
    <property type="entry name" value="Putative phosphatase, domain 2"/>
    <property type="match status" value="1"/>
</dbReference>
<keyword evidence="1" id="KW-0378">Hydrolase</keyword>
<dbReference type="InterPro" id="IPR052898">
    <property type="entry name" value="ACAD10-like"/>
</dbReference>
<dbReference type="NCBIfam" id="TIGR01509">
    <property type="entry name" value="HAD-SF-IA-v3"/>
    <property type="match status" value="1"/>
</dbReference>
<dbReference type="InterPro" id="IPR036412">
    <property type="entry name" value="HAD-like_sf"/>
</dbReference>
<dbReference type="SUPFAM" id="SSF56784">
    <property type="entry name" value="HAD-like"/>
    <property type="match status" value="1"/>
</dbReference>
<evidence type="ECO:0000313" key="2">
    <source>
        <dbReference type="Proteomes" id="UP000000851"/>
    </source>
</evidence>
<dbReference type="PANTHER" id="PTHR47829">
    <property type="entry name" value="HYDROLASE, PUTATIVE (AFU_ORTHOLOGUE AFUA_1G12880)-RELATED"/>
    <property type="match status" value="1"/>
</dbReference>